<dbReference type="PANTHER" id="PTHR36305">
    <property type="entry name" value="PHOSPHATIDYLGLYCEROPHOSPHATASE A"/>
    <property type="match status" value="1"/>
</dbReference>
<gene>
    <name evidence="3" type="ORF">ICT70_12645</name>
</gene>
<name>A0A8J6QY66_9BACT</name>
<feature type="transmembrane region" description="Helical" evidence="1">
    <location>
        <begin position="88"/>
        <end position="112"/>
    </location>
</feature>
<dbReference type="PIRSF" id="PIRSF006162">
    <property type="entry name" value="PgpA"/>
    <property type="match status" value="1"/>
</dbReference>
<evidence type="ECO:0000313" key="3">
    <source>
        <dbReference type="EMBL" id="MBD1401511.1"/>
    </source>
</evidence>
<feature type="domain" description="YutG/PgpA" evidence="2">
    <location>
        <begin position="17"/>
        <end position="153"/>
    </location>
</feature>
<evidence type="ECO:0000259" key="2">
    <source>
        <dbReference type="Pfam" id="PF04608"/>
    </source>
</evidence>
<dbReference type="GO" id="GO:0008962">
    <property type="term" value="F:phosphatidylglycerophosphatase activity"/>
    <property type="evidence" value="ECO:0007669"/>
    <property type="project" value="InterPro"/>
</dbReference>
<dbReference type="InterPro" id="IPR036681">
    <property type="entry name" value="PgpA-like_sf"/>
</dbReference>
<dbReference type="CDD" id="cd06971">
    <property type="entry name" value="PgpA"/>
    <property type="match status" value="1"/>
</dbReference>
<dbReference type="UniPathway" id="UPA00084">
    <property type="reaction ID" value="UER00504"/>
</dbReference>
<organism evidence="3 4">
    <name type="scientific">Pelovirga terrestris</name>
    <dbReference type="NCBI Taxonomy" id="2771352"/>
    <lineage>
        <taxon>Bacteria</taxon>
        <taxon>Pseudomonadati</taxon>
        <taxon>Thermodesulfobacteriota</taxon>
        <taxon>Desulfuromonadia</taxon>
        <taxon>Geobacterales</taxon>
        <taxon>Geobacteraceae</taxon>
        <taxon>Pelovirga</taxon>
    </lineage>
</organism>
<evidence type="ECO:0000256" key="1">
    <source>
        <dbReference type="SAM" id="Phobius"/>
    </source>
</evidence>
<keyword evidence="1" id="KW-0812">Transmembrane</keyword>
<keyword evidence="4" id="KW-1185">Reference proteome</keyword>
<sequence>MTDSAPQRRKNCATIFFATNGGLGYAPLAPGTFGTLAGIPAFYYLSLLPGLLQLVVLVVVIAFCVYICQHAGTYFGEADDGRIVIDELTGYLVTVAFLPFTWGTALLAFFWFRLFDILKPPPIGHIDRNFKNGFGVTFDDVLAGVYAAIAVRLCLALFS</sequence>
<feature type="transmembrane region" description="Helical" evidence="1">
    <location>
        <begin position="12"/>
        <end position="29"/>
    </location>
</feature>
<dbReference type="AlphaFoldDB" id="A0A8J6QY66"/>
<dbReference type="InterPro" id="IPR007686">
    <property type="entry name" value="YutG/PgpA"/>
</dbReference>
<keyword evidence="1" id="KW-0472">Membrane</keyword>
<evidence type="ECO:0000313" key="4">
    <source>
        <dbReference type="Proteomes" id="UP000632828"/>
    </source>
</evidence>
<proteinExistence type="predicted"/>
<dbReference type="PANTHER" id="PTHR36305:SF1">
    <property type="entry name" value="PHOSPHATIDYLGLYCEROPHOSPHATASE A"/>
    <property type="match status" value="1"/>
</dbReference>
<accession>A0A8J6QY66</accession>
<protein>
    <submittedName>
        <fullName evidence="3">Phosphatidylglycerophosphatase A</fullName>
    </submittedName>
</protein>
<feature type="transmembrane region" description="Helical" evidence="1">
    <location>
        <begin position="41"/>
        <end position="67"/>
    </location>
</feature>
<dbReference type="SUPFAM" id="SSF101307">
    <property type="entry name" value="YutG-like"/>
    <property type="match status" value="1"/>
</dbReference>
<dbReference type="GO" id="GO:0006655">
    <property type="term" value="P:phosphatidylglycerol biosynthetic process"/>
    <property type="evidence" value="ECO:0007669"/>
    <property type="project" value="UniProtKB-UniPathway"/>
</dbReference>
<dbReference type="Pfam" id="PF04608">
    <property type="entry name" value="PgpA"/>
    <property type="match status" value="1"/>
</dbReference>
<dbReference type="EMBL" id="JACWUN010000016">
    <property type="protein sequence ID" value="MBD1401511.1"/>
    <property type="molecule type" value="Genomic_DNA"/>
</dbReference>
<dbReference type="Proteomes" id="UP000632828">
    <property type="component" value="Unassembled WGS sequence"/>
</dbReference>
<reference evidence="3" key="1">
    <citation type="submission" date="2020-09" db="EMBL/GenBank/DDBJ databases">
        <title>Pelobacter alkaliphilus sp. nov., a novel anaerobic arsenate-reducing bacterium from terrestrial mud volcano.</title>
        <authorList>
            <person name="Khomyakova M.A."/>
            <person name="Merkel A.Y."/>
            <person name="Slobodkin A.I."/>
        </authorList>
    </citation>
    <scope>NUCLEOTIDE SEQUENCE</scope>
    <source>
        <strain evidence="3">M08fum</strain>
    </source>
</reference>
<keyword evidence="1" id="KW-1133">Transmembrane helix</keyword>
<comment type="caution">
    <text evidence="3">The sequence shown here is derived from an EMBL/GenBank/DDBJ whole genome shotgun (WGS) entry which is preliminary data.</text>
</comment>
<feature type="transmembrane region" description="Helical" evidence="1">
    <location>
        <begin position="141"/>
        <end position="158"/>
    </location>
</feature>
<dbReference type="RefSeq" id="WP_191157194.1">
    <property type="nucleotide sequence ID" value="NZ_JACWUN010000016.1"/>
</dbReference>
<dbReference type="InterPro" id="IPR026037">
    <property type="entry name" value="PgpA"/>
</dbReference>